<name>A0AAD1YC83_9CLOT</name>
<evidence type="ECO:0000313" key="1">
    <source>
        <dbReference type="EMBL" id="CAI3541086.1"/>
    </source>
</evidence>
<sequence length="234" mass="28240">MNYIKDDCKYVEFLKKYFPYSNIIQDTDRKLIYLRVCENNLFTEIYISRIVNYQLQCELIFLKKYREQFNKLLIYIALNEPSGIEFCIRSTIEYILKFFYSIYFDKKFEMISKTSFRNIKDDFNKLETHIFIDKTNIELLLSDYGAYSNSIHGKEINESSSLEYMENIITLKNNDLKKIDKVLIRILNNYEKLMNNILKINEINLSTAESIKIIKTLPKKRVEKIQKFYFINKQ</sequence>
<reference evidence="1" key="1">
    <citation type="submission" date="2022-10" db="EMBL/GenBank/DDBJ databases">
        <authorList>
            <person name="Aires J."/>
            <person name="Mesa V."/>
        </authorList>
    </citation>
    <scope>NUCLEOTIDE SEQUENCE</scope>
    <source>
        <strain evidence="1">Clostridium neonatale JD116</strain>
    </source>
</reference>
<organism evidence="1 2">
    <name type="scientific">Clostridium neonatale</name>
    <dbReference type="NCBI Taxonomy" id="137838"/>
    <lineage>
        <taxon>Bacteria</taxon>
        <taxon>Bacillati</taxon>
        <taxon>Bacillota</taxon>
        <taxon>Clostridia</taxon>
        <taxon>Eubacteriales</taxon>
        <taxon>Clostridiaceae</taxon>
        <taxon>Clostridium</taxon>
    </lineage>
</organism>
<evidence type="ECO:0000313" key="2">
    <source>
        <dbReference type="Proteomes" id="UP001189143"/>
    </source>
</evidence>
<protein>
    <submittedName>
        <fullName evidence="1">Uncharacterized protein</fullName>
    </submittedName>
</protein>
<dbReference type="EMBL" id="CAMTCP010000025">
    <property type="protein sequence ID" value="CAI3541086.1"/>
    <property type="molecule type" value="Genomic_DNA"/>
</dbReference>
<dbReference type="Proteomes" id="UP001189143">
    <property type="component" value="Unassembled WGS sequence"/>
</dbReference>
<dbReference type="AlphaFoldDB" id="A0AAD1YC83"/>
<accession>A0AAD1YC83</accession>
<gene>
    <name evidence="1" type="ORF">CNEO2_1220001</name>
</gene>
<comment type="caution">
    <text evidence="1">The sequence shown here is derived from an EMBL/GenBank/DDBJ whole genome shotgun (WGS) entry which is preliminary data.</text>
</comment>
<proteinExistence type="predicted"/>
<dbReference type="RefSeq" id="WP_317048980.1">
    <property type="nucleotide sequence ID" value="NZ_CAMRXC010000275.1"/>
</dbReference>